<evidence type="ECO:0000313" key="1">
    <source>
        <dbReference type="EMBL" id="QIN84423.1"/>
    </source>
</evidence>
<gene>
    <name evidence="1" type="ORF">GBA63_18580</name>
</gene>
<reference evidence="1 2" key="1">
    <citation type="submission" date="2019-10" db="EMBL/GenBank/DDBJ databases">
        <title>Rubrobacter sp nov SCSIO 52090 isolated from a deep-sea sediment in the South China Sea.</title>
        <authorList>
            <person name="Chen R.W."/>
        </authorList>
    </citation>
    <scope>NUCLEOTIDE SEQUENCE [LARGE SCALE GENOMIC DNA]</scope>
    <source>
        <strain evidence="1 2">SCSIO 52909</strain>
    </source>
</reference>
<organism evidence="1 2">
    <name type="scientific">Rubrobacter tropicus</name>
    <dbReference type="NCBI Taxonomy" id="2653851"/>
    <lineage>
        <taxon>Bacteria</taxon>
        <taxon>Bacillati</taxon>
        <taxon>Actinomycetota</taxon>
        <taxon>Rubrobacteria</taxon>
        <taxon>Rubrobacterales</taxon>
        <taxon>Rubrobacteraceae</taxon>
        <taxon>Rubrobacter</taxon>
    </lineage>
</organism>
<proteinExistence type="predicted"/>
<keyword evidence="2" id="KW-1185">Reference proteome</keyword>
<sequence>MATHTAVEKAGVCGDEEAFLRATASLGEARRDGKCRSAELLAAVVEELAFDLGAGDFPPAGARATHALSRHGIEARSTW</sequence>
<accession>A0A6G8QD95</accession>
<dbReference type="KEGG" id="rub:GBA63_18580"/>
<name>A0A6G8QD95_9ACTN</name>
<evidence type="ECO:0000313" key="2">
    <source>
        <dbReference type="Proteomes" id="UP000501452"/>
    </source>
</evidence>
<dbReference type="Proteomes" id="UP000501452">
    <property type="component" value="Chromosome"/>
</dbReference>
<protein>
    <submittedName>
        <fullName evidence="1">Uncharacterized protein</fullName>
    </submittedName>
</protein>
<dbReference type="RefSeq" id="WP_166178587.1">
    <property type="nucleotide sequence ID" value="NZ_CP045119.1"/>
</dbReference>
<dbReference type="AlphaFoldDB" id="A0A6G8QD95"/>
<dbReference type="EMBL" id="CP045119">
    <property type="protein sequence ID" value="QIN84423.1"/>
    <property type="molecule type" value="Genomic_DNA"/>
</dbReference>